<dbReference type="InterPro" id="IPR051531">
    <property type="entry name" value="N-acetyltransferase"/>
</dbReference>
<name>A0ABV2RQI7_BRAJP</name>
<dbReference type="PANTHER" id="PTHR43792">
    <property type="entry name" value="GNAT FAMILY, PUTATIVE (AFU_ORTHOLOGUE AFUA_3G00765)-RELATED-RELATED"/>
    <property type="match status" value="1"/>
</dbReference>
<dbReference type="Proteomes" id="UP001549291">
    <property type="component" value="Unassembled WGS sequence"/>
</dbReference>
<dbReference type="SUPFAM" id="SSF55729">
    <property type="entry name" value="Acyl-CoA N-acyltransferases (Nat)"/>
    <property type="match status" value="1"/>
</dbReference>
<dbReference type="InterPro" id="IPR000182">
    <property type="entry name" value="GNAT_dom"/>
</dbReference>
<dbReference type="Pfam" id="PF13302">
    <property type="entry name" value="Acetyltransf_3"/>
    <property type="match status" value="1"/>
</dbReference>
<dbReference type="EMBL" id="JBEPTQ010000002">
    <property type="protein sequence ID" value="MET4719122.1"/>
    <property type="molecule type" value="Genomic_DNA"/>
</dbReference>
<evidence type="ECO:0000313" key="2">
    <source>
        <dbReference type="EMBL" id="MET4719122.1"/>
    </source>
</evidence>
<keyword evidence="3" id="KW-1185">Reference proteome</keyword>
<evidence type="ECO:0000313" key="3">
    <source>
        <dbReference type="Proteomes" id="UP001549291"/>
    </source>
</evidence>
<accession>A0ABV2RQI7</accession>
<organism evidence="2 3">
    <name type="scientific">Bradyrhizobium japonicum</name>
    <dbReference type="NCBI Taxonomy" id="375"/>
    <lineage>
        <taxon>Bacteria</taxon>
        <taxon>Pseudomonadati</taxon>
        <taxon>Pseudomonadota</taxon>
        <taxon>Alphaproteobacteria</taxon>
        <taxon>Hyphomicrobiales</taxon>
        <taxon>Nitrobacteraceae</taxon>
        <taxon>Bradyrhizobium</taxon>
    </lineage>
</organism>
<reference evidence="2 3" key="1">
    <citation type="submission" date="2024-06" db="EMBL/GenBank/DDBJ databases">
        <title>Genomic Encyclopedia of Type Strains, Phase V (KMG-V): Genome sequencing to study the core and pangenomes of soil and plant-associated prokaryotes.</title>
        <authorList>
            <person name="Whitman W."/>
        </authorList>
    </citation>
    <scope>NUCLEOTIDE SEQUENCE [LARGE SCALE GENOMIC DNA]</scope>
    <source>
        <strain evidence="2 3">USDA 160</strain>
    </source>
</reference>
<gene>
    <name evidence="2" type="ORF">ABIF63_003228</name>
</gene>
<feature type="domain" description="N-acetyltransferase" evidence="1">
    <location>
        <begin position="33"/>
        <end position="167"/>
    </location>
</feature>
<protein>
    <submittedName>
        <fullName evidence="2">RimJ/RimL family protein N-acetyltransferase</fullName>
    </submittedName>
</protein>
<comment type="caution">
    <text evidence="2">The sequence shown here is derived from an EMBL/GenBank/DDBJ whole genome shotgun (WGS) entry which is preliminary data.</text>
</comment>
<sequence length="189" mass="20981">MTRRAEQGHDGIIKIATSSKATNCSIDHFSTDRLTAEKLHDGHLADLVALHLDAEVSRYLGGVRTPEVTKTYLAVNIAHWTRHGFGLWVLRKDGSFAGRAGIRHILVDGVDEVEIAYTFKREFWGQGLASEIATALTEIGLSQLELPSLIGLVFVGHGASRRVLEKSNYILEKDTTHHGEAVVIYRIRR</sequence>
<evidence type="ECO:0000259" key="1">
    <source>
        <dbReference type="Pfam" id="PF13302"/>
    </source>
</evidence>
<dbReference type="Gene3D" id="3.40.630.30">
    <property type="match status" value="1"/>
</dbReference>
<dbReference type="InterPro" id="IPR016181">
    <property type="entry name" value="Acyl_CoA_acyltransferase"/>
</dbReference>
<dbReference type="PANTHER" id="PTHR43792:SF1">
    <property type="entry name" value="N-ACETYLTRANSFERASE DOMAIN-CONTAINING PROTEIN"/>
    <property type="match status" value="1"/>
</dbReference>
<proteinExistence type="predicted"/>